<comment type="caution">
    <text evidence="11">The sequence shown here is derived from an EMBL/GenBank/DDBJ whole genome shotgun (WGS) entry which is preliminary data.</text>
</comment>
<proteinExistence type="predicted"/>
<evidence type="ECO:0000313" key="12">
    <source>
        <dbReference type="Proteomes" id="UP001610446"/>
    </source>
</evidence>
<evidence type="ECO:0000256" key="4">
    <source>
        <dbReference type="ARBA" id="ARBA00022786"/>
    </source>
</evidence>
<sequence>MDHPSKVLEQVFNHIALPARLPGCSDSNAGDVNSEIISRAIQGVDRLCAFDHPASRDIYPDVKRSLEHCASSHEDGQIDKAQLLQAFADVPHGTSLMVHIAAQNAGLLIVPVSDAENENCTEHVRFECFEASASASSVLACTGALTCEYPGSAAMIPIEVFNNTSFQESLAGFLEQASGEVIEAFAAQAKKAGTQVIERRDTAAPSMISQLLMVFLEAHGSAIAPQRIRKRVRDDVCWSDAYLPWRRSPLYLVIRVGVQRMLYASNGPDAGRLYYKLFVCMLHFQLLVDVELILPLESRHFLLVKLCRRLAKLEGMRNEMKLPVLIGQLHDICTRTLSNGVENAMKGLEAEWIRFKWSIQKKIPNFPARAMEDDTRLQLPNSGLPIAMMLAAKGKKAKAVSPSKTTGHNLDERINQLYRKFAMKYNDLYGLENRRQRELVNPQSDLTVLLSGVESYLSSMTELFDTSAEERSIMMLSLFEYWVRLDQQMVEQFPLLEEYSCGFPPAVLDVLQLASYADMERLRRVQEWLHTRQERCRFKQQTIFSPPVPDGFSDRYVQNSPDAPQLESLRETIEAASRAAQIAKEDELTRINRRYRELSRQIESLQCTRQKKEKWSSCAHCQAKRARKKLVIMVHEDLLPKDCVQQRAVLFELGMPPTLARYRDTTWKIIAAFGIPERALLAAPASPAKAVLGGYTPLQRYMKHPGLRFQMASKAKSFLVSHYKGSALPVSAKQVLLPFGLVLECYDTETDKWASDLLGNITFAHNFSLNKSTLALLSRGEEFAAGGDGRSSYEILVRQEECPGELTVHEYTTFQTLLTAKLSRWLSLLRELGSSNLNFSLESTMYLVSYMALQAGPITNGKTLRDIHQVLEDTSFCFQLASQIDTILSRICGSWREAYCMETLLTLILRICNLGPELAKKRGIELLHRARLISVDWCRKLRIEIQSAVASDKAQQLSTYALLAGMLCKRTFAISKTLLYKWEDLQIFLEACLTIQENIEDPSQLAPPIRGMFIRDLRLTSSMSTGILEALTRQQPCMWDAIGESWPDEPDGHRRECCWNLVKGSLWWRQASIPATAHTQAQKVQYHPLEGHLLVDQTPIGKLPSAIRDSPVVQDLFGQERLMVHPSAMKDMNYTLVGLRQGHRVHFGKIKDEIVVQALVRGSRLRLVDRRYFGTGPRADLPFNLISDCFHWLDMVSREVDIRRRKHMWMFRRTGNWVLDMRTRLASRGTVLLVDPHSKLFGQVASVFQGFEEVERLTVFQPSLRNLSVELKRMDLDFIVNRRGHLLCRQLHAEVDPDQDAGMWYGLQGGIVLRDSAHHLNRSIVVPIGPVSSMRLGPHVQVNTDLSSGKYGRYQIDDVLGRLKCEPDPLLMYTKSLLHAFTSCPLPDGLTQRTGTEEALASLTSAMSQPWTAIGPNQAQPLIALAQLTPTRYYYPESKKTQQQVLWSEGLTATIQDERYRPLVEKMVRRFDSLAEFWLQDGYRLRLDQGGAMHLTQRSYLRQKKFMRPEYVGDLGADARDKVYSGRDTYVKGAMPSQVYEIARILQQGTAQSATTTSLAEKFDHATWISGYTQPYHPDSLSDSLGVDLVSEWGRLVNLCRQYRVGRYDIALRLAIIAFRDNIDMDLLRSLAAFCVVPALQDLHLPQNLGYSSIKLNEVPSQESVLILVKHGCGTPSEGYNAARMKNGIPNFKTLSQYTELFEAECCAIANSIRKQWPRMKIRPPQISCQSIDLNKIISKVQPEWARLVENFDFLNSLGDIQAVLNMHTSTLMPPSRPQLRTGLHVYPTYSYKYVIPDLSTLLAGSARGERLSALGAQGLALDPWHADTDRSIATRCQDTTQHYDAKAAGLAKIETIVKELSRSQSALRRKYGENLSSSLSAFQRVLREEHSIGNVAMSNIPKSMISNAREKANRQFMAICASLSKSDARYRWLSLAQLWPCLTPVTLLQQLRTSAQRRFGPRIKESLIAYGVLLTRLQQLIRIYDAVRKEDSHRLRSEYENPGHENWNPEDFPDWLLMEIDANILIRKTQVDVARATIMPASKSNSVLQMNMGQGKTSVVTPMVLCALADGKTLVRLVVPESLLLQTAQMIQSRLGDLVGREILHIPFARRSPTLPDSICKYRAFHEETLQRYGIMLTVPQHVLSFRLNGFQCLEDYRFESAGAIFSTQSWMADVCRDVIDECDFSLAVKTQLIYPSGSQALVDGHPQRWKIAHLLLGMVQRLALELHSLFPSSVNVVQRAGGVFPFIHILRPDVEDQLLHMLVDELCSERSPILASCRTCDWQTLKRFILHTDKGDVIEDTVCTNFENEQTSLKTLFLLRGLIGQGIILVCLKKRWNVQYGLHRARSPIAVPFLAKGVPSEQSEWGHPDVAIVLTCLAFYYDGLSVEQLHQCLHSLSQTDDPSTRYSQWVAYSETMPVRLRHWNLVNVDDRLQMQDIWPYLRYNMAIINFFLDTYVFPQHAKQFSTRLQMSGWDLPLFDLGYGKQCSRLGSSHRLTTGFSGTNDDRFLLPLTIQQNDLPALSHTNAEVLSYLLEKRNESYMVATADNGNRFSEVDLLRRLHKMKIRTLIDAGAHILELENRDLVREWLAIDYQAPAAVYFDANNKPWVMDRNETEVPLLASSFANSLGECLVYLDEAHTRGTDLKFPPSTRGALTLSLGQTKDHTVQAAMRLRELGASQSVIFVASPEAHQDILAHREKTHGDTIDSSDIVSWLVEQTCRHQEQLQSLYLAQGNDFCRRIDAESSYCRFLTDPKHRTALLAAIRQQEQHEVKEMYGTRPISQKLTGHTFKPSRIAGFMAALDQLKANSGNVQAISIFAFAEVEQEREMMTEIEQVRELQRPTPLHPRTFPGLHGSIKEFALHGHLQGQHGYEAAFRALQRTAAGRKYGVYGSQKSRLFVSTEFTKSADIKPREWLVDFLRPVHWILWSPATETALILTLEEAECVLPLIMGGQATATHLLIYAAPFTKGMLHFSQLDYYALPALPQDQRLPTTLLIELGIVAGTLYCTYTQYQAIKRYLEDETGSGIPNAATGRAVAVARDTLGFLSEWLSMTRKGQEFSHTPMGYICRSQGLYKGHPLFIPV</sequence>
<keyword evidence="4" id="KW-0833">Ubl conjugation pathway</keyword>
<keyword evidence="6" id="KW-0788">Thiol protease</keyword>
<evidence type="ECO:0000259" key="8">
    <source>
        <dbReference type="Pfam" id="PF12340"/>
    </source>
</evidence>
<organism evidence="11 12">
    <name type="scientific">Aspergillus pseudoustus</name>
    <dbReference type="NCBI Taxonomy" id="1810923"/>
    <lineage>
        <taxon>Eukaryota</taxon>
        <taxon>Fungi</taxon>
        <taxon>Dikarya</taxon>
        <taxon>Ascomycota</taxon>
        <taxon>Pezizomycotina</taxon>
        <taxon>Eurotiomycetes</taxon>
        <taxon>Eurotiomycetidae</taxon>
        <taxon>Eurotiales</taxon>
        <taxon>Aspergillaceae</taxon>
        <taxon>Aspergillus</taxon>
        <taxon>Aspergillus subgen. Nidulantes</taxon>
    </lineage>
</organism>
<evidence type="ECO:0000259" key="9">
    <source>
        <dbReference type="Pfam" id="PF12359"/>
    </source>
</evidence>
<name>A0ABR4IGK6_9EURO</name>
<evidence type="ECO:0000256" key="5">
    <source>
        <dbReference type="ARBA" id="ARBA00022801"/>
    </source>
</evidence>
<comment type="catalytic activity">
    <reaction evidence="1">
        <text>Thiol-dependent hydrolysis of ester, thioester, amide, peptide and isopeptide bonds formed by the C-terminal Gly of ubiquitin (a 76-residue protein attached to proteins as an intracellular targeting signal).</text>
        <dbReference type="EC" id="3.4.19.12"/>
    </reaction>
</comment>
<reference evidence="11 12" key="1">
    <citation type="submission" date="2024-07" db="EMBL/GenBank/DDBJ databases">
        <title>Section-level genome sequencing and comparative genomics of Aspergillus sections Usti and Cavernicolus.</title>
        <authorList>
            <consortium name="Lawrence Berkeley National Laboratory"/>
            <person name="Nybo J.L."/>
            <person name="Vesth T.C."/>
            <person name="Theobald S."/>
            <person name="Frisvad J.C."/>
            <person name="Larsen T.O."/>
            <person name="Kjaerboelling I."/>
            <person name="Rothschild-Mancinelli K."/>
            <person name="Lyhne E.K."/>
            <person name="Kogle M.E."/>
            <person name="Barry K."/>
            <person name="Clum A."/>
            <person name="Na H."/>
            <person name="Ledsgaard L."/>
            <person name="Lin J."/>
            <person name="Lipzen A."/>
            <person name="Kuo A."/>
            <person name="Riley R."/>
            <person name="Mondo S."/>
            <person name="Labutti K."/>
            <person name="Haridas S."/>
            <person name="Pangalinan J."/>
            <person name="Salamov A.A."/>
            <person name="Simmons B.A."/>
            <person name="Magnuson J.K."/>
            <person name="Chen J."/>
            <person name="Drula E."/>
            <person name="Henrissat B."/>
            <person name="Wiebenga A."/>
            <person name="Lubbers R.J."/>
            <person name="Gomes A.C."/>
            <person name="Makela M.R."/>
            <person name="Stajich J."/>
            <person name="Grigoriev I.V."/>
            <person name="Mortensen U.H."/>
            <person name="De Vries R.P."/>
            <person name="Baker S.E."/>
            <person name="Andersen M.R."/>
        </authorList>
    </citation>
    <scope>NUCLEOTIDE SEQUENCE [LARGE SCALE GENOMIC DNA]</scope>
    <source>
        <strain evidence="11 12">CBS 123904</strain>
    </source>
</reference>
<evidence type="ECO:0000256" key="7">
    <source>
        <dbReference type="SAM" id="Coils"/>
    </source>
</evidence>
<feature type="coiled-coil region" evidence="7">
    <location>
        <begin position="566"/>
        <end position="608"/>
    </location>
</feature>
<keyword evidence="3" id="KW-0645">Protease</keyword>
<evidence type="ECO:0000313" key="11">
    <source>
        <dbReference type="EMBL" id="KAL2826898.1"/>
    </source>
</evidence>
<feature type="domain" description="DUF6606" evidence="10">
    <location>
        <begin position="11"/>
        <end position="287"/>
    </location>
</feature>
<evidence type="ECO:0000256" key="1">
    <source>
        <dbReference type="ARBA" id="ARBA00000707"/>
    </source>
</evidence>
<accession>A0ABR4IGK6</accession>
<dbReference type="EC" id="3.4.19.12" evidence="2"/>
<dbReference type="InterPro" id="IPR046541">
    <property type="entry name" value="DUF6606"/>
</dbReference>
<feature type="domain" description="DUF3645" evidence="9">
    <location>
        <begin position="2345"/>
        <end position="2377"/>
    </location>
</feature>
<dbReference type="Pfam" id="PF20255">
    <property type="entry name" value="DUF6606"/>
    <property type="match status" value="1"/>
</dbReference>
<dbReference type="InterPro" id="IPR051346">
    <property type="entry name" value="OTU_Deubiquitinase"/>
</dbReference>
<protein>
    <recommendedName>
        <fullName evidence="2">ubiquitinyl hydrolase 1</fullName>
        <ecNumber evidence="2">3.4.19.12</ecNumber>
    </recommendedName>
</protein>
<dbReference type="Pfam" id="PF12340">
    <property type="entry name" value="DUF3638"/>
    <property type="match status" value="1"/>
</dbReference>
<evidence type="ECO:0000256" key="2">
    <source>
        <dbReference type="ARBA" id="ARBA00012759"/>
    </source>
</evidence>
<evidence type="ECO:0000256" key="3">
    <source>
        <dbReference type="ARBA" id="ARBA00022670"/>
    </source>
</evidence>
<gene>
    <name evidence="11" type="ORF">BJY01DRAFT_255875</name>
</gene>
<keyword evidence="12" id="KW-1185">Reference proteome</keyword>
<feature type="domain" description="DUF3638" evidence="8">
    <location>
        <begin position="2005"/>
        <end position="2228"/>
    </location>
</feature>
<keyword evidence="5" id="KW-0378">Hydrolase</keyword>
<keyword evidence="7" id="KW-0175">Coiled coil</keyword>
<evidence type="ECO:0000259" key="10">
    <source>
        <dbReference type="Pfam" id="PF20255"/>
    </source>
</evidence>
<dbReference type="Proteomes" id="UP001610446">
    <property type="component" value="Unassembled WGS sequence"/>
</dbReference>
<dbReference type="PANTHER" id="PTHR13367:SF33">
    <property type="entry name" value="P-LOOP CONTAINING NUCLEOSIDE TRIPHOSPHATE HYDROLASE PROTEIN"/>
    <property type="match status" value="1"/>
</dbReference>
<dbReference type="PANTHER" id="PTHR13367">
    <property type="entry name" value="UBIQUITIN THIOESTERASE"/>
    <property type="match status" value="1"/>
</dbReference>
<evidence type="ECO:0000256" key="6">
    <source>
        <dbReference type="ARBA" id="ARBA00022807"/>
    </source>
</evidence>
<dbReference type="Pfam" id="PF12359">
    <property type="entry name" value="DUF3645"/>
    <property type="match status" value="1"/>
</dbReference>
<dbReference type="InterPro" id="IPR022099">
    <property type="entry name" value="DUF3638"/>
</dbReference>
<dbReference type="InterPro" id="IPR022105">
    <property type="entry name" value="DUF3645"/>
</dbReference>
<dbReference type="EMBL" id="JBFXLU010000423">
    <property type="protein sequence ID" value="KAL2826898.1"/>
    <property type="molecule type" value="Genomic_DNA"/>
</dbReference>